<dbReference type="PANTHER" id="PTHR24394:SF48">
    <property type="entry name" value="ZINC FINGER PROTEIN 771"/>
    <property type="match status" value="1"/>
</dbReference>
<dbReference type="OrthoDB" id="8922241at2759"/>
<keyword evidence="7" id="KW-0805">Transcription regulation</keyword>
<dbReference type="FunFam" id="3.30.160.60:FF:000193">
    <property type="entry name" value="Zinc finger protein 300"/>
    <property type="match status" value="1"/>
</dbReference>
<evidence type="ECO:0000256" key="7">
    <source>
        <dbReference type="ARBA" id="ARBA00023015"/>
    </source>
</evidence>
<evidence type="ECO:0000313" key="15">
    <source>
        <dbReference type="Proteomes" id="UP000225706"/>
    </source>
</evidence>
<comment type="caution">
    <text evidence="14">The sequence shown here is derived from an EMBL/GenBank/DDBJ whole genome shotgun (WGS) entry which is preliminary data.</text>
</comment>
<keyword evidence="10" id="KW-0539">Nucleus</keyword>
<dbReference type="FunFam" id="3.30.160.60:FF:000325">
    <property type="entry name" value="ZFP90 zinc finger protein"/>
    <property type="match status" value="1"/>
</dbReference>
<reference evidence="15" key="1">
    <citation type="journal article" date="2017" name="bioRxiv">
        <title>Comparative analysis of the genomes of Stylophora pistillata and Acropora digitifera provides evidence for extensive differences between species of corals.</title>
        <authorList>
            <person name="Voolstra C.R."/>
            <person name="Li Y."/>
            <person name="Liew Y.J."/>
            <person name="Baumgarten S."/>
            <person name="Zoccola D."/>
            <person name="Flot J.-F."/>
            <person name="Tambutte S."/>
            <person name="Allemand D."/>
            <person name="Aranda M."/>
        </authorList>
    </citation>
    <scope>NUCLEOTIDE SEQUENCE [LARGE SCALE GENOMIC DNA]</scope>
</reference>
<dbReference type="InterPro" id="IPR036236">
    <property type="entry name" value="Znf_C2H2_sf"/>
</dbReference>
<evidence type="ECO:0000259" key="13">
    <source>
        <dbReference type="PROSITE" id="PS50157"/>
    </source>
</evidence>
<keyword evidence="5 11" id="KW-0863">Zinc-finger</keyword>
<dbReference type="Pfam" id="PF00096">
    <property type="entry name" value="zf-C2H2"/>
    <property type="match status" value="3"/>
</dbReference>
<dbReference type="GO" id="GO:0003677">
    <property type="term" value="F:DNA binding"/>
    <property type="evidence" value="ECO:0007669"/>
    <property type="project" value="UniProtKB-KW"/>
</dbReference>
<dbReference type="SMART" id="SM00355">
    <property type="entry name" value="ZnF_C2H2"/>
    <property type="match status" value="4"/>
</dbReference>
<keyword evidence="3" id="KW-0479">Metal-binding</keyword>
<dbReference type="AlphaFoldDB" id="A0A2B4SFW4"/>
<keyword evidence="8" id="KW-0238">DNA-binding</keyword>
<comment type="similarity">
    <text evidence="2">Belongs to the krueppel C2H2-type zinc-finger protein family.</text>
</comment>
<feature type="domain" description="C2H2-type" evidence="13">
    <location>
        <begin position="31"/>
        <end position="59"/>
    </location>
</feature>
<feature type="region of interest" description="Disordered" evidence="12">
    <location>
        <begin position="71"/>
        <end position="129"/>
    </location>
</feature>
<gene>
    <name evidence="14" type="primary">ZNF43</name>
    <name evidence="14" type="ORF">AWC38_SpisGene25871</name>
</gene>
<dbReference type="Proteomes" id="UP000225706">
    <property type="component" value="Unassembled WGS sequence"/>
</dbReference>
<evidence type="ECO:0000256" key="6">
    <source>
        <dbReference type="ARBA" id="ARBA00022833"/>
    </source>
</evidence>
<evidence type="ECO:0000256" key="4">
    <source>
        <dbReference type="ARBA" id="ARBA00022737"/>
    </source>
</evidence>
<dbReference type="PROSITE" id="PS50157">
    <property type="entry name" value="ZINC_FINGER_C2H2_2"/>
    <property type="match status" value="4"/>
</dbReference>
<feature type="domain" description="C2H2-type" evidence="13">
    <location>
        <begin position="162"/>
        <end position="189"/>
    </location>
</feature>
<dbReference type="InterPro" id="IPR013087">
    <property type="entry name" value="Znf_C2H2_type"/>
</dbReference>
<evidence type="ECO:0000256" key="8">
    <source>
        <dbReference type="ARBA" id="ARBA00023125"/>
    </source>
</evidence>
<evidence type="ECO:0000256" key="12">
    <source>
        <dbReference type="SAM" id="MobiDB-lite"/>
    </source>
</evidence>
<evidence type="ECO:0000256" key="1">
    <source>
        <dbReference type="ARBA" id="ARBA00004123"/>
    </source>
</evidence>
<dbReference type="FunFam" id="3.30.160.60:FF:000340">
    <property type="entry name" value="zinc finger protein 473 isoform X1"/>
    <property type="match status" value="1"/>
</dbReference>
<dbReference type="PROSITE" id="PS00028">
    <property type="entry name" value="ZINC_FINGER_C2H2_1"/>
    <property type="match status" value="4"/>
</dbReference>
<proteinExistence type="inferred from homology"/>
<keyword evidence="4" id="KW-0677">Repeat</keyword>
<keyword evidence="6" id="KW-0862">Zinc</keyword>
<dbReference type="EMBL" id="LSMT01000093">
    <property type="protein sequence ID" value="PFX27933.1"/>
    <property type="molecule type" value="Genomic_DNA"/>
</dbReference>
<dbReference type="GO" id="GO:0008270">
    <property type="term" value="F:zinc ion binding"/>
    <property type="evidence" value="ECO:0007669"/>
    <property type="project" value="UniProtKB-KW"/>
</dbReference>
<evidence type="ECO:0000256" key="9">
    <source>
        <dbReference type="ARBA" id="ARBA00023163"/>
    </source>
</evidence>
<evidence type="ECO:0000256" key="11">
    <source>
        <dbReference type="PROSITE-ProRule" id="PRU00042"/>
    </source>
</evidence>
<comment type="subcellular location">
    <subcellularLocation>
        <location evidence="1">Nucleus</location>
    </subcellularLocation>
</comment>
<name>A0A2B4SFW4_STYPI</name>
<dbReference type="PANTHER" id="PTHR24394">
    <property type="entry name" value="ZINC FINGER PROTEIN"/>
    <property type="match status" value="1"/>
</dbReference>
<organism evidence="14 15">
    <name type="scientific">Stylophora pistillata</name>
    <name type="common">Smooth cauliflower coral</name>
    <dbReference type="NCBI Taxonomy" id="50429"/>
    <lineage>
        <taxon>Eukaryota</taxon>
        <taxon>Metazoa</taxon>
        <taxon>Cnidaria</taxon>
        <taxon>Anthozoa</taxon>
        <taxon>Hexacorallia</taxon>
        <taxon>Scleractinia</taxon>
        <taxon>Astrocoeniina</taxon>
        <taxon>Pocilloporidae</taxon>
        <taxon>Stylophora</taxon>
    </lineage>
</organism>
<evidence type="ECO:0000313" key="14">
    <source>
        <dbReference type="EMBL" id="PFX27933.1"/>
    </source>
</evidence>
<protein>
    <submittedName>
        <fullName evidence="14">Zinc finger protein 43</fullName>
    </submittedName>
</protein>
<keyword evidence="9" id="KW-0804">Transcription</keyword>
<feature type="domain" description="C2H2-type" evidence="13">
    <location>
        <begin position="3"/>
        <end position="30"/>
    </location>
</feature>
<accession>A0A2B4SFW4</accession>
<dbReference type="Gene3D" id="3.30.160.60">
    <property type="entry name" value="Classic Zinc Finger"/>
    <property type="match status" value="4"/>
</dbReference>
<feature type="compositionally biased region" description="Basic and acidic residues" evidence="12">
    <location>
        <begin position="87"/>
        <end position="96"/>
    </location>
</feature>
<sequence>MEYTCKHCGKCFDKPGTLKQHKAIHSGRKPYMCSHCGKTFNDPSSCRRHVRTQHKEKKAGFNQVRNLQQHENMHAERKCNKQQPDISQEKKREVRQRGPSQPLKPVRSKTANRKKGRHSKDLHSSGPRTKHQLYKCEKCNRSFCSASSLGRHTIIHSNKRPYKCKYCGRSFNDSGNHLKHERLHARKANLSVNESCTTQASTVQRCDAIESESCWVCQKSFSREALQDHYEKCTCILELLFNNVEHDTGTTNCSCQPKRSFYTFEGLATKHTTVKWTIKLLEHCGKYIRC</sequence>
<evidence type="ECO:0000256" key="3">
    <source>
        <dbReference type="ARBA" id="ARBA00022723"/>
    </source>
</evidence>
<feature type="compositionally biased region" description="Basic residues" evidence="12">
    <location>
        <begin position="106"/>
        <end position="120"/>
    </location>
</feature>
<keyword evidence="15" id="KW-1185">Reference proteome</keyword>
<feature type="domain" description="C2H2-type" evidence="13">
    <location>
        <begin position="134"/>
        <end position="161"/>
    </location>
</feature>
<evidence type="ECO:0000256" key="10">
    <source>
        <dbReference type="ARBA" id="ARBA00023242"/>
    </source>
</evidence>
<dbReference type="GO" id="GO:0000981">
    <property type="term" value="F:DNA-binding transcription factor activity, RNA polymerase II-specific"/>
    <property type="evidence" value="ECO:0007669"/>
    <property type="project" value="TreeGrafter"/>
</dbReference>
<dbReference type="GO" id="GO:0005634">
    <property type="term" value="C:nucleus"/>
    <property type="evidence" value="ECO:0007669"/>
    <property type="project" value="UniProtKB-SubCell"/>
</dbReference>
<dbReference type="Pfam" id="PF13894">
    <property type="entry name" value="zf-C2H2_4"/>
    <property type="match status" value="1"/>
</dbReference>
<evidence type="ECO:0000256" key="5">
    <source>
        <dbReference type="ARBA" id="ARBA00022771"/>
    </source>
</evidence>
<dbReference type="SUPFAM" id="SSF57667">
    <property type="entry name" value="beta-beta-alpha zinc fingers"/>
    <property type="match status" value="2"/>
</dbReference>
<evidence type="ECO:0000256" key="2">
    <source>
        <dbReference type="ARBA" id="ARBA00006991"/>
    </source>
</evidence>